<evidence type="ECO:0000256" key="1">
    <source>
        <dbReference type="SAM" id="Phobius"/>
    </source>
</evidence>
<dbReference type="EMBL" id="BJXW01000029">
    <property type="protein sequence ID" value="GEN32119.1"/>
    <property type="molecule type" value="Genomic_DNA"/>
</dbReference>
<evidence type="ECO:0000313" key="3">
    <source>
        <dbReference type="Proteomes" id="UP000321491"/>
    </source>
</evidence>
<proteinExistence type="predicted"/>
<feature type="transmembrane region" description="Helical" evidence="1">
    <location>
        <begin position="5"/>
        <end position="26"/>
    </location>
</feature>
<dbReference type="AlphaFoldDB" id="A0A511UZU8"/>
<comment type="caution">
    <text evidence="2">The sequence shown here is derived from an EMBL/GenBank/DDBJ whole genome shotgun (WGS) entry which is preliminary data.</text>
</comment>
<organism evidence="2 3">
    <name type="scientific">Cerasibacillus quisquiliarum</name>
    <dbReference type="NCBI Taxonomy" id="227865"/>
    <lineage>
        <taxon>Bacteria</taxon>
        <taxon>Bacillati</taxon>
        <taxon>Bacillota</taxon>
        <taxon>Bacilli</taxon>
        <taxon>Bacillales</taxon>
        <taxon>Bacillaceae</taxon>
        <taxon>Cerasibacillus</taxon>
    </lineage>
</organism>
<name>A0A511UZU8_9BACI</name>
<keyword evidence="1" id="KW-0812">Transmembrane</keyword>
<dbReference type="Pfam" id="PF02012">
    <property type="entry name" value="BNR"/>
    <property type="match status" value="3"/>
</dbReference>
<keyword evidence="1" id="KW-1133">Transmembrane helix</keyword>
<dbReference type="SUPFAM" id="SSF110296">
    <property type="entry name" value="Oligoxyloglucan reducing end-specific cellobiohydrolase"/>
    <property type="match status" value="1"/>
</dbReference>
<evidence type="ECO:0000313" key="2">
    <source>
        <dbReference type="EMBL" id="GEN32119.1"/>
    </source>
</evidence>
<dbReference type="RefSeq" id="WP_146938484.1">
    <property type="nucleotide sequence ID" value="NZ_BJXW01000029.1"/>
</dbReference>
<keyword evidence="3" id="KW-1185">Reference proteome</keyword>
<gene>
    <name evidence="2" type="ORF">CQU01_23570</name>
</gene>
<dbReference type="Proteomes" id="UP000321491">
    <property type="component" value="Unassembled WGS sequence"/>
</dbReference>
<accession>A0A511UZU8</accession>
<dbReference type="CDD" id="cd15482">
    <property type="entry name" value="Sialidase_non-viral"/>
    <property type="match status" value="1"/>
</dbReference>
<protein>
    <submittedName>
        <fullName evidence="2">Uncharacterized protein</fullName>
    </submittedName>
</protein>
<reference evidence="2 3" key="1">
    <citation type="submission" date="2019-07" db="EMBL/GenBank/DDBJ databases">
        <title>Whole genome shotgun sequence of Cerasibacillus quisquiliarum NBRC 102429.</title>
        <authorList>
            <person name="Hosoyama A."/>
            <person name="Uohara A."/>
            <person name="Ohji S."/>
            <person name="Ichikawa N."/>
        </authorList>
    </citation>
    <scope>NUCLEOTIDE SEQUENCE [LARGE SCALE GENOMIC DNA]</scope>
    <source>
        <strain evidence="2 3">NBRC 102429</strain>
    </source>
</reference>
<dbReference type="OrthoDB" id="47917at2"/>
<sequence length="310" mass="35407">MKKIILIIASVIMFGSIISIIIYLQYPKGSSLQTNFEEQQDKSPEAEKLQPIYDDDHTVGYSLQNKELNITFDKGKTWQYVPIEIDKLFAGEYNGNKQELIKNSYILSENRVAFLYMEKTNEYENKVVLTYSHDQGKTWKDAIVTDRYPMIRFRKVAFLTEEFGYVIISGDRVVAQEASNVYITFDGGENWKETNQSGVTRLISDGGFIDEQTGFLSYGTINPDEPELYVTQDGGNIWTQAFINVPENYHEIFVTAEIPFKEEAHLVLLVNQGPNGDYKGGKVKGKFISKDNGKTWEFSKEIEVDDQEAG</sequence>
<dbReference type="InterPro" id="IPR002860">
    <property type="entry name" value="BNR_rpt"/>
</dbReference>
<dbReference type="Gene3D" id="2.120.10.10">
    <property type="match status" value="1"/>
</dbReference>
<keyword evidence="1" id="KW-0472">Membrane</keyword>